<dbReference type="Gene3D" id="1.10.4160.10">
    <property type="entry name" value="Hydantoin permease"/>
    <property type="match status" value="1"/>
</dbReference>
<proteinExistence type="inferred from homology"/>
<feature type="transmembrane region" description="Helical" evidence="7">
    <location>
        <begin position="68"/>
        <end position="90"/>
    </location>
</feature>
<dbReference type="InterPro" id="IPR001248">
    <property type="entry name" value="Pur-cyt_permease"/>
</dbReference>
<gene>
    <name evidence="8" type="ORF">B1A_20741</name>
</gene>
<evidence type="ECO:0000256" key="1">
    <source>
        <dbReference type="ARBA" id="ARBA00004141"/>
    </source>
</evidence>
<keyword evidence="4 7" id="KW-0812">Transmembrane</keyword>
<evidence type="ECO:0000256" key="4">
    <source>
        <dbReference type="ARBA" id="ARBA00022692"/>
    </source>
</evidence>
<comment type="subcellular location">
    <subcellularLocation>
        <location evidence="1">Membrane</location>
        <topology evidence="1">Multi-pass membrane protein</topology>
    </subcellularLocation>
</comment>
<dbReference type="Pfam" id="PF02133">
    <property type="entry name" value="Transp_cyt_pur"/>
    <property type="match status" value="1"/>
</dbReference>
<comment type="similarity">
    <text evidence="2">Belongs to the purine-cytosine permease (2.A.39) family.</text>
</comment>
<dbReference type="PANTHER" id="PTHR31806:SF1">
    <property type="entry name" value="PURINE-CYTOSINE PERMEASE FCY2-RELATED"/>
    <property type="match status" value="1"/>
</dbReference>
<organism evidence="8">
    <name type="scientific">mine drainage metagenome</name>
    <dbReference type="NCBI Taxonomy" id="410659"/>
    <lineage>
        <taxon>unclassified sequences</taxon>
        <taxon>metagenomes</taxon>
        <taxon>ecological metagenomes</taxon>
    </lineage>
</organism>
<protein>
    <submittedName>
        <fullName evidence="8">Permease for cytosine/purines, uracil, thiamine, allantoin</fullName>
    </submittedName>
</protein>
<feature type="transmembrane region" description="Helical" evidence="7">
    <location>
        <begin position="357"/>
        <end position="378"/>
    </location>
</feature>
<feature type="transmembrane region" description="Helical" evidence="7">
    <location>
        <begin position="332"/>
        <end position="351"/>
    </location>
</feature>
<evidence type="ECO:0000313" key="8">
    <source>
        <dbReference type="EMBL" id="EQD29384.1"/>
    </source>
</evidence>
<feature type="transmembrane region" description="Helical" evidence="7">
    <location>
        <begin position="141"/>
        <end position="160"/>
    </location>
</feature>
<evidence type="ECO:0000256" key="3">
    <source>
        <dbReference type="ARBA" id="ARBA00022448"/>
    </source>
</evidence>
<accession>T0ZKX1</accession>
<dbReference type="AlphaFoldDB" id="T0ZKX1"/>
<evidence type="ECO:0000256" key="6">
    <source>
        <dbReference type="ARBA" id="ARBA00023136"/>
    </source>
</evidence>
<evidence type="ECO:0000256" key="7">
    <source>
        <dbReference type="SAM" id="Phobius"/>
    </source>
</evidence>
<feature type="transmembrane region" description="Helical" evidence="7">
    <location>
        <begin position="39"/>
        <end position="62"/>
    </location>
</feature>
<dbReference type="InterPro" id="IPR026030">
    <property type="entry name" value="Pur-cyt_permease_Fcy2/21/22"/>
</dbReference>
<feature type="transmembrane region" description="Helical" evidence="7">
    <location>
        <begin position="211"/>
        <end position="229"/>
    </location>
</feature>
<keyword evidence="5 7" id="KW-1133">Transmembrane helix</keyword>
<feature type="non-terminal residue" evidence="8">
    <location>
        <position position="400"/>
    </location>
</feature>
<name>T0ZKX1_9ZZZZ</name>
<dbReference type="EMBL" id="AUZX01015312">
    <property type="protein sequence ID" value="EQD29384.1"/>
    <property type="molecule type" value="Genomic_DNA"/>
</dbReference>
<comment type="caution">
    <text evidence="8">The sequence shown here is derived from an EMBL/GenBank/DDBJ whole genome shotgun (WGS) entry which is preliminary data.</text>
</comment>
<evidence type="ECO:0000256" key="2">
    <source>
        <dbReference type="ARBA" id="ARBA00008974"/>
    </source>
</evidence>
<reference evidence="8" key="2">
    <citation type="journal article" date="2014" name="ISME J.">
        <title>Microbial stratification in low pH oxic and suboxic macroscopic growths along an acid mine drainage.</title>
        <authorList>
            <person name="Mendez-Garcia C."/>
            <person name="Mesa V."/>
            <person name="Sprenger R.R."/>
            <person name="Richter M."/>
            <person name="Diez M.S."/>
            <person name="Solano J."/>
            <person name="Bargiela R."/>
            <person name="Golyshina O.V."/>
            <person name="Manteca A."/>
            <person name="Ramos J.L."/>
            <person name="Gallego J.R."/>
            <person name="Llorente I."/>
            <person name="Martins Dos Santos V.A."/>
            <person name="Jensen O.N."/>
            <person name="Pelaez A.I."/>
            <person name="Sanchez J."/>
            <person name="Ferrer M."/>
        </authorList>
    </citation>
    <scope>NUCLEOTIDE SEQUENCE</scope>
</reference>
<reference evidence="8" key="1">
    <citation type="submission" date="2013-08" db="EMBL/GenBank/DDBJ databases">
        <authorList>
            <person name="Mendez C."/>
            <person name="Richter M."/>
            <person name="Ferrer M."/>
            <person name="Sanchez J."/>
        </authorList>
    </citation>
    <scope>NUCLEOTIDE SEQUENCE</scope>
</reference>
<keyword evidence="6 7" id="KW-0472">Membrane</keyword>
<dbReference type="PANTHER" id="PTHR31806">
    <property type="entry name" value="PURINE-CYTOSINE PERMEASE FCY2-RELATED"/>
    <property type="match status" value="1"/>
</dbReference>
<sequence>MARSHAALETRKRVLVETKGLAQVTPDESYGKPSHLFGLWMAVNVEFATITTGAIATGVFGLSVLDAVLAIISANIVGCLLLGLFSTYGVHYGQPMMITCERWFGRFGNRVLSFLTFLNGFSWFAINTVIGSYFIEHALGVRLVASIAGLTVIQVVIAIIGHKFIIKAERLFFWFLSAVFAVLTVMTLLHISQLPAADPAKLAAVGGRSGAMLLTVSIMLSWLGGWILFSGDYSRYMRYQANRAAVKNRVFWNSSLGCFSSSTWLEVLGAIIGGTVALKTPADLFTPWLPTWFRAPLILAIVVGTISPNVLNIYSASLSALASGIRMKQWQAALLTGGVGVLIAMITYRNFYQNYELLLFFLGYVIFPRFPVMAIGHLRPRVSRFSSIDVTTIGFRFLSR</sequence>
<feature type="transmembrane region" description="Helical" evidence="7">
    <location>
        <begin position="111"/>
        <end position="135"/>
    </location>
</feature>
<evidence type="ECO:0000256" key="5">
    <source>
        <dbReference type="ARBA" id="ARBA00022989"/>
    </source>
</evidence>
<keyword evidence="3" id="KW-0813">Transport</keyword>
<feature type="transmembrane region" description="Helical" evidence="7">
    <location>
        <begin position="172"/>
        <end position="191"/>
    </location>
</feature>
<dbReference type="GO" id="GO:0022857">
    <property type="term" value="F:transmembrane transporter activity"/>
    <property type="evidence" value="ECO:0007669"/>
    <property type="project" value="InterPro"/>
</dbReference>
<feature type="transmembrane region" description="Helical" evidence="7">
    <location>
        <begin position="250"/>
        <end position="272"/>
    </location>
</feature>
<dbReference type="GO" id="GO:0005886">
    <property type="term" value="C:plasma membrane"/>
    <property type="evidence" value="ECO:0007669"/>
    <property type="project" value="TreeGrafter"/>
</dbReference>
<feature type="transmembrane region" description="Helical" evidence="7">
    <location>
        <begin position="292"/>
        <end position="311"/>
    </location>
</feature>